<accession>A0AAN7V681</accession>
<dbReference type="AlphaFoldDB" id="A0AAN7V681"/>
<evidence type="ECO:0000313" key="2">
    <source>
        <dbReference type="Proteomes" id="UP001305414"/>
    </source>
</evidence>
<protein>
    <submittedName>
        <fullName evidence="1">Uncharacterized protein</fullName>
    </submittedName>
</protein>
<dbReference type="EMBL" id="JAWHQM010000110">
    <property type="protein sequence ID" value="KAK5637339.1"/>
    <property type="molecule type" value="Genomic_DNA"/>
</dbReference>
<organism evidence="1 2">
    <name type="scientific">Xylaria bambusicola</name>
    <dbReference type="NCBI Taxonomy" id="326684"/>
    <lineage>
        <taxon>Eukaryota</taxon>
        <taxon>Fungi</taxon>
        <taxon>Dikarya</taxon>
        <taxon>Ascomycota</taxon>
        <taxon>Pezizomycotina</taxon>
        <taxon>Sordariomycetes</taxon>
        <taxon>Xylariomycetidae</taxon>
        <taxon>Xylariales</taxon>
        <taxon>Xylariaceae</taxon>
        <taxon>Xylaria</taxon>
    </lineage>
</organism>
<proteinExistence type="predicted"/>
<sequence length="59" mass="6551">MESEYTRLGGAVVHIRRLCCKRSLASNIDNVTVVVLHHAGEELLGKEYGSDDIQIEDPL</sequence>
<evidence type="ECO:0000313" key="1">
    <source>
        <dbReference type="EMBL" id="KAK5637339.1"/>
    </source>
</evidence>
<keyword evidence="2" id="KW-1185">Reference proteome</keyword>
<dbReference type="Proteomes" id="UP001305414">
    <property type="component" value="Unassembled WGS sequence"/>
</dbReference>
<reference evidence="1 2" key="1">
    <citation type="submission" date="2023-10" db="EMBL/GenBank/DDBJ databases">
        <title>Draft genome sequence of Xylaria bambusicola isolate GMP-LS, the root and basal stem rot pathogen of sugarcane in Indonesia.</title>
        <authorList>
            <person name="Selvaraj P."/>
            <person name="Muralishankar V."/>
            <person name="Muruganantham S."/>
            <person name="Sp S."/>
            <person name="Haryani S."/>
            <person name="Lau K.J.X."/>
            <person name="Naqvi N.I."/>
        </authorList>
    </citation>
    <scope>NUCLEOTIDE SEQUENCE [LARGE SCALE GENOMIC DNA]</scope>
    <source>
        <strain evidence="1">GMP-LS</strain>
    </source>
</reference>
<gene>
    <name evidence="1" type="ORF">RRF57_013051</name>
</gene>
<name>A0AAN7V681_9PEZI</name>
<comment type="caution">
    <text evidence="1">The sequence shown here is derived from an EMBL/GenBank/DDBJ whole genome shotgun (WGS) entry which is preliminary data.</text>
</comment>